<sequence>MQATVRIFDPATRSGTVFLDDGTEVPYGGAAFDAGPLRLLRPGQRVNITLDGGQVTYITLSTFPVPGQADGPG</sequence>
<protein>
    <recommendedName>
        <fullName evidence="3">2-phospho-L-lactate guanylyltransferase</fullName>
    </recommendedName>
</protein>
<dbReference type="EMBL" id="NGFP01000190">
    <property type="protein sequence ID" value="OUC92041.1"/>
    <property type="molecule type" value="Genomic_DNA"/>
</dbReference>
<dbReference type="AlphaFoldDB" id="A0A243RBJ8"/>
<accession>A0A243RBJ8</accession>
<organism evidence="1 2">
    <name type="scientific">Streptosporangium minutum</name>
    <dbReference type="NCBI Taxonomy" id="569862"/>
    <lineage>
        <taxon>Bacteria</taxon>
        <taxon>Bacillati</taxon>
        <taxon>Actinomycetota</taxon>
        <taxon>Actinomycetes</taxon>
        <taxon>Streptosporangiales</taxon>
        <taxon>Streptosporangiaceae</taxon>
        <taxon>Streptosporangium</taxon>
    </lineage>
</organism>
<dbReference type="RefSeq" id="WP_086577138.1">
    <property type="nucleotide sequence ID" value="NZ_NGFP01000190.1"/>
</dbReference>
<comment type="caution">
    <text evidence="1">The sequence shown here is derived from an EMBL/GenBank/DDBJ whole genome shotgun (WGS) entry which is preliminary data.</text>
</comment>
<dbReference type="Proteomes" id="UP000194761">
    <property type="component" value="Unassembled WGS sequence"/>
</dbReference>
<keyword evidence="2" id="KW-1185">Reference proteome</keyword>
<name>A0A243RBJ8_9ACTN</name>
<gene>
    <name evidence="1" type="ORF">CA984_31555</name>
</gene>
<evidence type="ECO:0000313" key="2">
    <source>
        <dbReference type="Proteomes" id="UP000194761"/>
    </source>
</evidence>
<proteinExistence type="predicted"/>
<reference evidence="1 2" key="1">
    <citation type="submission" date="2017-05" db="EMBL/GenBank/DDBJ databases">
        <title>Biotechnological potential of actinobacteria isolated from South African environments.</title>
        <authorList>
            <person name="Le Roes-Hill M."/>
            <person name="Prins A."/>
            <person name="Durrell K.A."/>
        </authorList>
    </citation>
    <scope>NUCLEOTIDE SEQUENCE [LARGE SCALE GENOMIC DNA]</scope>
    <source>
        <strain evidence="1">M26</strain>
    </source>
</reference>
<evidence type="ECO:0008006" key="3">
    <source>
        <dbReference type="Google" id="ProtNLM"/>
    </source>
</evidence>
<evidence type="ECO:0000313" key="1">
    <source>
        <dbReference type="EMBL" id="OUC92041.1"/>
    </source>
</evidence>